<evidence type="ECO:0000259" key="7">
    <source>
        <dbReference type="PROSITE" id="PS50901"/>
    </source>
</evidence>
<keyword evidence="1 3" id="KW-0547">Nucleotide-binding</keyword>
<evidence type="ECO:0000313" key="8">
    <source>
        <dbReference type="EMBL" id="TWT98416.1"/>
    </source>
</evidence>
<organism evidence="8 9">
    <name type="scientific">Stieleria varia</name>
    <dbReference type="NCBI Taxonomy" id="2528005"/>
    <lineage>
        <taxon>Bacteria</taxon>
        <taxon>Pseudomonadati</taxon>
        <taxon>Planctomycetota</taxon>
        <taxon>Planctomycetia</taxon>
        <taxon>Pirellulales</taxon>
        <taxon>Pirellulaceae</taxon>
        <taxon>Stieleria</taxon>
    </lineage>
</organism>
<dbReference type="GO" id="GO:0005524">
    <property type="term" value="F:ATP binding"/>
    <property type="evidence" value="ECO:0007669"/>
    <property type="project" value="UniProtKB-UniRule"/>
</dbReference>
<dbReference type="InterPro" id="IPR002543">
    <property type="entry name" value="FtsK_dom"/>
</dbReference>
<feature type="transmembrane region" description="Helical" evidence="6">
    <location>
        <begin position="253"/>
        <end position="278"/>
    </location>
</feature>
<keyword evidence="6" id="KW-1133">Transmembrane helix</keyword>
<sequence>MKDSSVSPVGLFHPGRQRQLLSGLTQRCRSSADQKSSLLKRHEAEMQREEESLMSDRSSVTSECRQQRRSMLTQWDDAEEKLIADYETNAIRHRMELNRLASLYRKKMAEGKTALQRKVDARREAVLHQFEQRKDDPGKQRAAEIAKINESLKPLQEELNLARELTVRRLDRLPPVPPIESPEEDMSEPAPASVQQTIETIFQLSRKGQQTLLDMQTDATAKIVDSFYLPAGVAIAVAIWVVSVFVAQPAALWLWLVGGVGVIGLIGIIIYGILLLPLRKMTRRLHPRMERIAIAADECAAVGRKISTDMANETSAELLQRRDAHLAAALRWQEEQWSELVDRLTAEQEAARKELNARLMTLDSEFEIQQGRINTEMNAKAEQVAARITEELSKSDQSLQQQREKNAQRRRAELAHVTQRLRQGIQGGMGHIEAAEKLIRSQYPDWEQILHGGDTSRAQLNVVPVGHLKIDDLLTRSFDAQQWSDLSESGSSNADQESVFNGTDFPTELPIALHRRLHSGLLIRASKEQMPRAVDLLHQVLWRLLTGVQGSRAKLTLIDPIGRGQNFTSFMALADHDPSLVSHRVWAAENQIESRLGEIAQHVEDVLQSSLRDQFQRIEDYNEIAGSMAEPYRAVGAVGLPEGLTRAGYKHLKALIESGVRCGVFVLMVVDADQPWTSDMPCPDDERLLQLNLDATGKWTLQCEGLDDLPFTPAPPPPSEMRSSLAENVGRAAVEASRVEIPLQNILPDSQCASGNTDDGICITVGSQGGNRSIALDLGEGVRQHVLIAGKTGSGKSTLLHSIITSGAFHYRPDQLEFYLLDFKKGVEFKSYADAQLPHARVIGIESEREFGRSVLQRLDQELQDRGELFRGCSTQELSDYRRVSGKSMPRIVLVVDEFQELFVRDDKVAAECSMLLDRLVRQGRSFGIHVILSSQSLAGAYSLPRATLGQMAVRIAMQCSESDAALILSDENTAARLITRPGEAIYNDAGGLVEGNQPFQVAWLSNDVHQQMLRDIANRDQEFVDLLPPPVIFEGNRPGRWSTALAKAASPPSPLGDLSGLLGESVAIGPPVALKLSRNAGRNVLMIPSVEARPGLLGSTISGFVKSDRRLEVVYFDGNRASETTPLTPWLETAGIQHTVVRARESEKEMQRIAQIVRERGDDAPDAPPILIVVDPMDRFRDLRQEETFNFSLDASDGGADGAQSMREILKDGPPANVYCILVCGSTEILNRWLPRSSHHDLELRVLGRLNASDSSMLIDSPAASDLSTATLLLYDESDGRLTKFRQCDLPDPDSVNRWLTET</sequence>
<comment type="caution">
    <text evidence="8">The sequence shown here is derived from an EMBL/GenBank/DDBJ whole genome shotgun (WGS) entry which is preliminary data.</text>
</comment>
<keyword evidence="9" id="KW-1185">Reference proteome</keyword>
<dbReference type="PROSITE" id="PS50901">
    <property type="entry name" value="FTSK"/>
    <property type="match status" value="1"/>
</dbReference>
<dbReference type="InterPro" id="IPR050206">
    <property type="entry name" value="FtsK/SpoIIIE/SftA"/>
</dbReference>
<dbReference type="PANTHER" id="PTHR22683">
    <property type="entry name" value="SPORULATION PROTEIN RELATED"/>
    <property type="match status" value="1"/>
</dbReference>
<dbReference type="Pfam" id="PF01580">
    <property type="entry name" value="FtsK_SpoIIIE"/>
    <property type="match status" value="1"/>
</dbReference>
<keyword evidence="6" id="KW-0472">Membrane</keyword>
<feature type="compositionally biased region" description="Basic and acidic residues" evidence="5">
    <location>
        <begin position="40"/>
        <end position="51"/>
    </location>
</feature>
<keyword evidence="2 3" id="KW-0067">ATP-binding</keyword>
<dbReference type="GO" id="GO:0003677">
    <property type="term" value="F:DNA binding"/>
    <property type="evidence" value="ECO:0007669"/>
    <property type="project" value="InterPro"/>
</dbReference>
<dbReference type="InterPro" id="IPR027417">
    <property type="entry name" value="P-loop_NTPase"/>
</dbReference>
<evidence type="ECO:0000256" key="5">
    <source>
        <dbReference type="SAM" id="MobiDB-lite"/>
    </source>
</evidence>
<feature type="compositionally biased region" description="Polar residues" evidence="5">
    <location>
        <begin position="55"/>
        <end position="64"/>
    </location>
</feature>
<keyword evidence="6" id="KW-0812">Transmembrane</keyword>
<feature type="coiled-coil region" evidence="4">
    <location>
        <begin position="334"/>
        <end position="405"/>
    </location>
</feature>
<proteinExistence type="predicted"/>
<evidence type="ECO:0000256" key="6">
    <source>
        <dbReference type="SAM" id="Phobius"/>
    </source>
</evidence>
<feature type="region of interest" description="Disordered" evidence="5">
    <location>
        <begin position="24"/>
        <end position="64"/>
    </location>
</feature>
<dbReference type="SUPFAM" id="SSF52540">
    <property type="entry name" value="P-loop containing nucleoside triphosphate hydrolases"/>
    <property type="match status" value="1"/>
</dbReference>
<feature type="binding site" evidence="3">
    <location>
        <begin position="790"/>
        <end position="797"/>
    </location>
    <ligand>
        <name>ATP</name>
        <dbReference type="ChEBI" id="CHEBI:30616"/>
    </ligand>
</feature>
<dbReference type="RefSeq" id="WP_146521999.1">
    <property type="nucleotide sequence ID" value="NZ_CP151726.1"/>
</dbReference>
<name>A0A5C6AG84_9BACT</name>
<evidence type="ECO:0000256" key="2">
    <source>
        <dbReference type="ARBA" id="ARBA00022840"/>
    </source>
</evidence>
<evidence type="ECO:0000256" key="3">
    <source>
        <dbReference type="PROSITE-ProRule" id="PRU00289"/>
    </source>
</evidence>
<evidence type="ECO:0000313" key="9">
    <source>
        <dbReference type="Proteomes" id="UP000320176"/>
    </source>
</evidence>
<dbReference type="PANTHER" id="PTHR22683:SF41">
    <property type="entry name" value="DNA TRANSLOCASE FTSK"/>
    <property type="match status" value="1"/>
</dbReference>
<evidence type="ECO:0000256" key="1">
    <source>
        <dbReference type="ARBA" id="ARBA00022741"/>
    </source>
</evidence>
<protein>
    <submittedName>
        <fullName evidence="8">FtsK-like domain-containing protein</fullName>
    </submittedName>
</protein>
<dbReference type="Proteomes" id="UP000320176">
    <property type="component" value="Unassembled WGS sequence"/>
</dbReference>
<feature type="compositionally biased region" description="Polar residues" evidence="5">
    <location>
        <begin position="24"/>
        <end position="37"/>
    </location>
</feature>
<feature type="transmembrane region" description="Helical" evidence="6">
    <location>
        <begin position="227"/>
        <end position="247"/>
    </location>
</feature>
<reference evidence="8 9" key="1">
    <citation type="submission" date="2019-02" db="EMBL/GenBank/DDBJ databases">
        <title>Deep-cultivation of Planctomycetes and their phenomic and genomic characterization uncovers novel biology.</title>
        <authorList>
            <person name="Wiegand S."/>
            <person name="Jogler M."/>
            <person name="Boedeker C."/>
            <person name="Pinto D."/>
            <person name="Vollmers J."/>
            <person name="Rivas-Marin E."/>
            <person name="Kohn T."/>
            <person name="Peeters S.H."/>
            <person name="Heuer A."/>
            <person name="Rast P."/>
            <person name="Oberbeckmann S."/>
            <person name="Bunk B."/>
            <person name="Jeske O."/>
            <person name="Meyerdierks A."/>
            <person name="Storesund J.E."/>
            <person name="Kallscheuer N."/>
            <person name="Luecker S."/>
            <person name="Lage O.M."/>
            <person name="Pohl T."/>
            <person name="Merkel B.J."/>
            <person name="Hornburger P."/>
            <person name="Mueller R.-W."/>
            <person name="Bruemmer F."/>
            <person name="Labrenz M."/>
            <person name="Spormann A.M."/>
            <person name="Op Den Camp H."/>
            <person name="Overmann J."/>
            <person name="Amann R."/>
            <person name="Jetten M.S.M."/>
            <person name="Mascher T."/>
            <person name="Medema M.H."/>
            <person name="Devos D.P."/>
            <person name="Kaster A.-K."/>
            <person name="Ovreas L."/>
            <person name="Rohde M."/>
            <person name="Galperin M.Y."/>
            <person name="Jogler C."/>
        </authorList>
    </citation>
    <scope>NUCLEOTIDE SEQUENCE [LARGE SCALE GENOMIC DNA]</scope>
    <source>
        <strain evidence="8 9">Pla52n</strain>
    </source>
</reference>
<keyword evidence="4" id="KW-0175">Coiled coil</keyword>
<gene>
    <name evidence="8" type="ORF">Pla52n_49290</name>
</gene>
<dbReference type="EMBL" id="SJPN01000006">
    <property type="protein sequence ID" value="TWT98416.1"/>
    <property type="molecule type" value="Genomic_DNA"/>
</dbReference>
<evidence type="ECO:0000256" key="4">
    <source>
        <dbReference type="SAM" id="Coils"/>
    </source>
</evidence>
<dbReference type="OrthoDB" id="9807790at2"/>
<accession>A0A5C6AG84</accession>
<feature type="domain" description="FtsK" evidence="7">
    <location>
        <begin position="771"/>
        <end position="967"/>
    </location>
</feature>
<dbReference type="Gene3D" id="3.40.50.300">
    <property type="entry name" value="P-loop containing nucleotide triphosphate hydrolases"/>
    <property type="match status" value="2"/>
</dbReference>